<reference evidence="5" key="1">
    <citation type="submission" date="2016-10" db="EMBL/GenBank/DDBJ databases">
        <authorList>
            <person name="Varghese N."/>
            <person name="Submissions S."/>
        </authorList>
    </citation>
    <scope>NUCLEOTIDE SEQUENCE [LARGE SCALE GENOMIC DNA]</scope>
    <source>
        <strain evidence="5">DSM 45421</strain>
    </source>
</reference>
<protein>
    <submittedName>
        <fullName evidence="4">Sugar or nucleoside kinase, ribokinase family</fullName>
    </submittedName>
</protein>
<evidence type="ECO:0000256" key="1">
    <source>
        <dbReference type="ARBA" id="ARBA00022679"/>
    </source>
</evidence>
<evidence type="ECO:0000313" key="4">
    <source>
        <dbReference type="EMBL" id="SDC92752.1"/>
    </source>
</evidence>
<evidence type="ECO:0000256" key="2">
    <source>
        <dbReference type="ARBA" id="ARBA00022777"/>
    </source>
</evidence>
<sequence>MAATAQSATRPRVVGFGDNVVDRFLDRRVSYPGGNSVNFAVFAAQLGAAAAYLGVFGTDALAAHLQTSLTGLGVALDRCQVKEGETGWCDVIVVDGDRVFGDWNGGGVTTAEPFVLSAADLVYLAGFDLVHSGVYGGVEDELFLLRQLPALVSFDFSDEKEFRTPAYLDRVCPNVDLAVFSCEAYGREETEALVHEVHGRGVGLVLATSGLQGSLLYDGRALRHGSAVRVDAVDTMGCGDAFATAFAVTCLQQGWQRDRLPSPESLDRALRLAAHFSAEQCLVEGAFGHGKEF</sequence>
<name>A0A1G6QJW6_9ACTN</name>
<dbReference type="GO" id="GO:0016301">
    <property type="term" value="F:kinase activity"/>
    <property type="evidence" value="ECO:0007669"/>
    <property type="project" value="UniProtKB-KW"/>
</dbReference>
<dbReference type="RefSeq" id="WP_091366741.1">
    <property type="nucleotide sequence ID" value="NZ_FMZF01000004.1"/>
</dbReference>
<gene>
    <name evidence="4" type="ORF">SAMN05660690_2968</name>
</gene>
<dbReference type="InterPro" id="IPR011611">
    <property type="entry name" value="PfkB_dom"/>
</dbReference>
<dbReference type="PANTHER" id="PTHR10584:SF166">
    <property type="entry name" value="RIBOKINASE"/>
    <property type="match status" value="1"/>
</dbReference>
<organism evidence="4 5">
    <name type="scientific">Geodermatophilus telluris</name>
    <dbReference type="NCBI Taxonomy" id="1190417"/>
    <lineage>
        <taxon>Bacteria</taxon>
        <taxon>Bacillati</taxon>
        <taxon>Actinomycetota</taxon>
        <taxon>Actinomycetes</taxon>
        <taxon>Geodermatophilales</taxon>
        <taxon>Geodermatophilaceae</taxon>
        <taxon>Geodermatophilus</taxon>
    </lineage>
</organism>
<dbReference type="OrthoDB" id="9795789at2"/>
<feature type="domain" description="Carbohydrate kinase PfkB" evidence="3">
    <location>
        <begin position="28"/>
        <end position="286"/>
    </location>
</feature>
<dbReference type="PANTHER" id="PTHR10584">
    <property type="entry name" value="SUGAR KINASE"/>
    <property type="match status" value="1"/>
</dbReference>
<dbReference type="SUPFAM" id="SSF53613">
    <property type="entry name" value="Ribokinase-like"/>
    <property type="match status" value="1"/>
</dbReference>
<dbReference type="EMBL" id="FMZF01000004">
    <property type="protein sequence ID" value="SDC92752.1"/>
    <property type="molecule type" value="Genomic_DNA"/>
</dbReference>
<keyword evidence="2 4" id="KW-0418">Kinase</keyword>
<dbReference type="InterPro" id="IPR029056">
    <property type="entry name" value="Ribokinase-like"/>
</dbReference>
<dbReference type="Pfam" id="PF00294">
    <property type="entry name" value="PfkB"/>
    <property type="match status" value="1"/>
</dbReference>
<keyword evidence="1" id="KW-0808">Transferase</keyword>
<dbReference type="Gene3D" id="3.40.1190.20">
    <property type="match status" value="1"/>
</dbReference>
<evidence type="ECO:0000259" key="3">
    <source>
        <dbReference type="Pfam" id="PF00294"/>
    </source>
</evidence>
<evidence type="ECO:0000313" key="5">
    <source>
        <dbReference type="Proteomes" id="UP000199416"/>
    </source>
</evidence>
<accession>A0A1G6QJW6</accession>
<proteinExistence type="predicted"/>
<dbReference type="STRING" id="1190417.SAMN05660690_2968"/>
<keyword evidence="5" id="KW-1185">Reference proteome</keyword>
<dbReference type="Proteomes" id="UP000199416">
    <property type="component" value="Unassembled WGS sequence"/>
</dbReference>
<dbReference type="AlphaFoldDB" id="A0A1G6QJW6"/>